<sequence>MTRIAHTAEKLCQSWKRSQRRFERIRWTDSIMGAEGTVVLGHVDSTSNKGAMKTRFNLKGFPCLLFWRQQQESLQEFVGASFVVDADSGFILRASRLAGLGYEKDKSRVALAGQEVTVRQADDLDMTVQVETSKQQLVWIPHEVLIDKGHRVPYRRGEAVVKYQSMWEKDMMQEFVARATLPLVTALPHGLLGFKGLEGGGAALVLCAAAQSRGFLEVATIYHQTLKAFHASTCPELGPGDHILSYSPPSLQWTAVPGRAKAAVAFAGSQAVANDTELVNWVEQHQYPGITALTIQTVHPWLNAGRSTVLVAVKLKDYETNTMVETQLREVAKPRALGEVELYTYGPSDRYLGIADGSLEGFNYFGVQASRLPRVVVFDDSDHWVEDEQYLTVERLAEHLPRVTGMWRMSNTARGHVLWIAKHFVGFYLDLDRKADASFGSVGRCFVVCLLAVFLWAQARGILWLVKAAINSFSDVFEKEDVTKEQGGAKATKKDK</sequence>
<accession>A0ABP0HFR4</accession>
<comment type="caution">
    <text evidence="1">The sequence shown here is derived from an EMBL/GenBank/DDBJ whole genome shotgun (WGS) entry which is preliminary data.</text>
</comment>
<keyword evidence="2" id="KW-1185">Reference proteome</keyword>
<proteinExistence type="predicted"/>
<name>A0ABP0HFR4_9DINO</name>
<gene>
    <name evidence="1" type="ORF">CCMP2556_LOCUS1161</name>
</gene>
<evidence type="ECO:0000313" key="2">
    <source>
        <dbReference type="Proteomes" id="UP001642484"/>
    </source>
</evidence>
<evidence type="ECO:0000313" key="1">
    <source>
        <dbReference type="EMBL" id="CAK8988164.1"/>
    </source>
</evidence>
<dbReference type="Proteomes" id="UP001642484">
    <property type="component" value="Unassembled WGS sequence"/>
</dbReference>
<dbReference type="EMBL" id="CAXAMN010000381">
    <property type="protein sequence ID" value="CAK8988164.1"/>
    <property type="molecule type" value="Genomic_DNA"/>
</dbReference>
<protein>
    <submittedName>
        <fullName evidence="1">Uncharacterized protein</fullName>
    </submittedName>
</protein>
<reference evidence="1 2" key="1">
    <citation type="submission" date="2024-02" db="EMBL/GenBank/DDBJ databases">
        <authorList>
            <person name="Chen Y."/>
            <person name="Shah S."/>
            <person name="Dougan E. K."/>
            <person name="Thang M."/>
            <person name="Chan C."/>
        </authorList>
    </citation>
    <scope>NUCLEOTIDE SEQUENCE [LARGE SCALE GENOMIC DNA]</scope>
</reference>
<organism evidence="1 2">
    <name type="scientific">Durusdinium trenchii</name>
    <dbReference type="NCBI Taxonomy" id="1381693"/>
    <lineage>
        <taxon>Eukaryota</taxon>
        <taxon>Sar</taxon>
        <taxon>Alveolata</taxon>
        <taxon>Dinophyceae</taxon>
        <taxon>Suessiales</taxon>
        <taxon>Symbiodiniaceae</taxon>
        <taxon>Durusdinium</taxon>
    </lineage>
</organism>